<dbReference type="Gene3D" id="3.40.462.20">
    <property type="match status" value="1"/>
</dbReference>
<dbReference type="InterPro" id="IPR036318">
    <property type="entry name" value="FAD-bd_PCMH-like_sf"/>
</dbReference>
<evidence type="ECO:0000256" key="4">
    <source>
        <dbReference type="ARBA" id="ARBA00023002"/>
    </source>
</evidence>
<dbReference type="Proteomes" id="UP000237441">
    <property type="component" value="Unassembled WGS sequence"/>
</dbReference>
<evidence type="ECO:0000259" key="6">
    <source>
        <dbReference type="PROSITE" id="PS51387"/>
    </source>
</evidence>
<dbReference type="GO" id="GO:0071949">
    <property type="term" value="F:FAD binding"/>
    <property type="evidence" value="ECO:0007669"/>
    <property type="project" value="InterPro"/>
</dbReference>
<feature type="domain" description="FAD-binding PCMH-type" evidence="6">
    <location>
        <begin position="43"/>
        <end position="216"/>
    </location>
</feature>
<dbReference type="PROSITE" id="PS51387">
    <property type="entry name" value="FAD_PCMH"/>
    <property type="match status" value="1"/>
</dbReference>
<feature type="region of interest" description="Disordered" evidence="5">
    <location>
        <begin position="455"/>
        <end position="476"/>
    </location>
</feature>
<dbReference type="InterPro" id="IPR016169">
    <property type="entry name" value="FAD-bd_PCMH_sub2"/>
</dbReference>
<evidence type="ECO:0000256" key="5">
    <source>
        <dbReference type="SAM" id="MobiDB-lite"/>
    </source>
</evidence>
<dbReference type="SUPFAM" id="SSF56176">
    <property type="entry name" value="FAD-binding/transporter-associated domain-like"/>
    <property type="match status" value="1"/>
</dbReference>
<evidence type="ECO:0000256" key="1">
    <source>
        <dbReference type="ARBA" id="ARBA00005466"/>
    </source>
</evidence>
<evidence type="ECO:0000256" key="3">
    <source>
        <dbReference type="ARBA" id="ARBA00022827"/>
    </source>
</evidence>
<sequence>MGSSPSSIASCLDRICVGRMDCVAHRGDWLYQAQWVKPYNLDMPVTPAAVMRPRTADEVARAIQCAASKNVQVQAKSGGHSYANFGLGGGDGGLMIDLRNFNQFSMDNNTWEATVGSGFLLGELDKHLHANGNRAMAHGTCPGVGMGGHATIGGIGPSSRLWGTTLDHVVQVEVVTADGKIQRASKTQNPDLFWALQGAGASFGIITEFVVRTEPEPGSVVEYTYSVSLGKQSDMAPLYKQWQALVGDPNLDRRFTSLFIAEPLGVLITGTFYGTMYEWHASGIPDKLPRGPISVTVMDSLGSLAHIAEKTGLYLTNVPAHFASRSLALRQQDLLSEQSIDDLFEYMGSANADTPLWFVIFDNEGGAIADVPDNSTAYPHRDKVIVYQSYSVGLLGVTDKMIKFLDGVQDIVQRGAPNAHTTYAGYINPQLDRKVAQQFYWGDKLPRLQQIKKQYDPNNVFRNPQSIDPAEDMSDG</sequence>
<keyword evidence="4" id="KW-0560">Oxidoreductase</keyword>
<evidence type="ECO:0000313" key="8">
    <source>
        <dbReference type="Proteomes" id="UP000237441"/>
    </source>
</evidence>
<proteinExistence type="inferred from homology"/>
<dbReference type="InterPro" id="IPR016166">
    <property type="entry name" value="FAD-bd_PCMH"/>
</dbReference>
<dbReference type="InterPro" id="IPR006093">
    <property type="entry name" value="Oxy_OxRdtase_FAD_BS"/>
</dbReference>
<organism evidence="7 8">
    <name type="scientific">Beauveria bassiana</name>
    <name type="common">White muscardine disease fungus</name>
    <name type="synonym">Tritirachium shiotae</name>
    <dbReference type="NCBI Taxonomy" id="176275"/>
    <lineage>
        <taxon>Eukaryota</taxon>
        <taxon>Fungi</taxon>
        <taxon>Dikarya</taxon>
        <taxon>Ascomycota</taxon>
        <taxon>Pezizomycotina</taxon>
        <taxon>Sordariomycetes</taxon>
        <taxon>Hypocreomycetidae</taxon>
        <taxon>Hypocreales</taxon>
        <taxon>Cordycipitaceae</taxon>
        <taxon>Beauveria</taxon>
    </lineage>
</organism>
<accession>A0A2S7YIU4</accession>
<dbReference type="PANTHER" id="PTHR42973:SF17">
    <property type="entry name" value="OXIDASE, PUTATIVE (AFU_ORTHOLOGUE AFUA_6G14340)-RELATED"/>
    <property type="match status" value="1"/>
</dbReference>
<comment type="similarity">
    <text evidence="1">Belongs to the oxygen-dependent FAD-linked oxidoreductase family.</text>
</comment>
<dbReference type="InterPro" id="IPR012951">
    <property type="entry name" value="BBE"/>
</dbReference>
<dbReference type="InterPro" id="IPR050416">
    <property type="entry name" value="FAD-linked_Oxidoreductase"/>
</dbReference>
<feature type="compositionally biased region" description="Polar residues" evidence="5">
    <location>
        <begin position="456"/>
        <end position="466"/>
    </location>
</feature>
<protein>
    <recommendedName>
        <fullName evidence="6">FAD-binding PCMH-type domain-containing protein</fullName>
    </recommendedName>
</protein>
<comment type="caution">
    <text evidence="7">The sequence shown here is derived from an EMBL/GenBank/DDBJ whole genome shotgun (WGS) entry which is preliminary data.</text>
</comment>
<dbReference type="OrthoDB" id="415825at2759"/>
<dbReference type="AlphaFoldDB" id="A0A2S7YIU4"/>
<dbReference type="Pfam" id="PF01565">
    <property type="entry name" value="FAD_binding_4"/>
    <property type="match status" value="1"/>
</dbReference>
<keyword evidence="2" id="KW-0285">Flavoprotein</keyword>
<dbReference type="EMBL" id="JRHA01000006">
    <property type="protein sequence ID" value="PQK16027.1"/>
    <property type="molecule type" value="Genomic_DNA"/>
</dbReference>
<reference evidence="7 8" key="1">
    <citation type="submission" date="2016-07" db="EMBL/GenBank/DDBJ databases">
        <title>Comparative genomics of the entomopathogenic fungus Beauveria bassiana.</title>
        <authorList>
            <person name="Valero Jimenez C.A."/>
            <person name="Zwaan B.J."/>
            <person name="Van Kan J.A."/>
            <person name="Takken W."/>
            <person name="Debets A.J."/>
            <person name="Schoustra S.E."/>
            <person name="Koenraadt C.J."/>
        </authorList>
    </citation>
    <scope>NUCLEOTIDE SEQUENCE [LARGE SCALE GENOMIC DNA]</scope>
    <source>
        <strain evidence="7 8">ARSEF 8028</strain>
    </source>
</reference>
<dbReference type="InterPro" id="IPR006094">
    <property type="entry name" value="Oxid_FAD_bind_N"/>
</dbReference>
<dbReference type="GO" id="GO:0016491">
    <property type="term" value="F:oxidoreductase activity"/>
    <property type="evidence" value="ECO:0007669"/>
    <property type="project" value="UniProtKB-KW"/>
</dbReference>
<name>A0A2S7YIU4_BEABA</name>
<evidence type="ECO:0000256" key="2">
    <source>
        <dbReference type="ARBA" id="ARBA00022630"/>
    </source>
</evidence>
<dbReference type="Gene3D" id="3.30.465.10">
    <property type="match status" value="1"/>
</dbReference>
<evidence type="ECO:0000313" key="7">
    <source>
        <dbReference type="EMBL" id="PQK16027.1"/>
    </source>
</evidence>
<dbReference type="PANTHER" id="PTHR42973">
    <property type="entry name" value="BINDING OXIDOREDUCTASE, PUTATIVE (AFU_ORTHOLOGUE AFUA_1G17690)-RELATED"/>
    <property type="match status" value="1"/>
</dbReference>
<dbReference type="Pfam" id="PF08031">
    <property type="entry name" value="BBE"/>
    <property type="match status" value="1"/>
</dbReference>
<dbReference type="PROSITE" id="PS00862">
    <property type="entry name" value="OX2_COVAL_FAD"/>
    <property type="match status" value="1"/>
</dbReference>
<gene>
    <name evidence="7" type="ORF">BB8028_0006g03490</name>
</gene>
<keyword evidence="3" id="KW-0274">FAD</keyword>